<protein>
    <recommendedName>
        <fullName evidence="2">Extracellular solute-binding protein</fullName>
    </recommendedName>
</protein>
<proteinExistence type="predicted"/>
<name>A0A6B1DVA2_9CHLR</name>
<accession>A0A6B1DVA2</accession>
<dbReference type="PROSITE" id="PS51318">
    <property type="entry name" value="TAT"/>
    <property type="match status" value="1"/>
</dbReference>
<sequence length="521" mass="58595">MKHGLKYTVDRRQFLRLSALAASGSIILACGPQPEAPAAGADDMGMAEDGIVDVYVWPSIALVRPEGSDPDKYKEVQDYITEQLGIRPNGFVPPPGAAGRERLNLMLSSQTEQLDMFTGDWTQYKAAIMPITDLLEEHGQNILTAFPEATWSGMKDANGDIWGIPRLGLMGHTWNFTWFREDWINDLGLPFNSEQMTIDELEGNMTAFQEANPDAVLVTNNLGSLEGCLLGAWSEYGRSRWYDESDGQIKPYQLQPGYEAFLGKMNEWWNNGWFHKEVFANMDFEEVLRSGNMGIHCGWYSRMTILGQRIFLEDVIPGMDFVFPLKMVGPMGLAGTNNANMTQAYMIPANSPVAKEVIQFVNWQYDPIRDNAVTAHYGMQGQDWDWVDETKEQVRRYDAEAGAAIYAGELYQGAGLAIETWSAPEDPLWGRHYDHIKKYVFDYSNGKMPVDFDVPYDGAAIAEQVPSMEDINRLNSEEAIKFITGVRPLSEFGDFVDSLYRAGLQDWIDAYTSQYVAAKGL</sequence>
<evidence type="ECO:0000313" key="1">
    <source>
        <dbReference type="EMBL" id="MYD90967.1"/>
    </source>
</evidence>
<evidence type="ECO:0008006" key="2">
    <source>
        <dbReference type="Google" id="ProtNLM"/>
    </source>
</evidence>
<organism evidence="1">
    <name type="scientific">Caldilineaceae bacterium SB0662_bin_9</name>
    <dbReference type="NCBI Taxonomy" id="2605258"/>
    <lineage>
        <taxon>Bacteria</taxon>
        <taxon>Bacillati</taxon>
        <taxon>Chloroflexota</taxon>
        <taxon>Caldilineae</taxon>
        <taxon>Caldilineales</taxon>
        <taxon>Caldilineaceae</taxon>
    </lineage>
</organism>
<gene>
    <name evidence="1" type="ORF">F4Y08_11645</name>
</gene>
<dbReference type="InterPro" id="IPR006311">
    <property type="entry name" value="TAT_signal"/>
</dbReference>
<dbReference type="AlphaFoldDB" id="A0A6B1DVA2"/>
<comment type="caution">
    <text evidence="1">The sequence shown here is derived from an EMBL/GenBank/DDBJ whole genome shotgun (WGS) entry which is preliminary data.</text>
</comment>
<dbReference type="EMBL" id="VXPY01000084">
    <property type="protein sequence ID" value="MYD90967.1"/>
    <property type="molecule type" value="Genomic_DNA"/>
</dbReference>
<reference evidence="1" key="1">
    <citation type="submission" date="2019-09" db="EMBL/GenBank/DDBJ databases">
        <title>Characterisation of the sponge microbiome using genome-centric metagenomics.</title>
        <authorList>
            <person name="Engelberts J.P."/>
            <person name="Robbins S.J."/>
            <person name="De Goeij J.M."/>
            <person name="Aranda M."/>
            <person name="Bell S.C."/>
            <person name="Webster N.S."/>
        </authorList>
    </citation>
    <scope>NUCLEOTIDE SEQUENCE</scope>
    <source>
        <strain evidence="1">SB0662_bin_9</strain>
    </source>
</reference>
<dbReference type="SUPFAM" id="SSF53850">
    <property type="entry name" value="Periplasmic binding protein-like II"/>
    <property type="match status" value="1"/>
</dbReference>
<dbReference type="PROSITE" id="PS51257">
    <property type="entry name" value="PROKAR_LIPOPROTEIN"/>
    <property type="match status" value="1"/>
</dbReference>
<dbReference type="Gene3D" id="3.40.190.10">
    <property type="entry name" value="Periplasmic binding protein-like II"/>
    <property type="match status" value="2"/>
</dbReference>